<dbReference type="InterPro" id="IPR009081">
    <property type="entry name" value="PP-bd_ACP"/>
</dbReference>
<evidence type="ECO:0000256" key="3">
    <source>
        <dbReference type="SAM" id="Coils"/>
    </source>
</evidence>
<evidence type="ECO:0000313" key="7">
    <source>
        <dbReference type="EMBL" id="KKY38236.1"/>
    </source>
</evidence>
<dbReference type="Gene3D" id="3.40.50.720">
    <property type="entry name" value="NAD(P)-binding Rossmann-like Domain"/>
    <property type="match status" value="1"/>
</dbReference>
<gene>
    <name evidence="7" type="ORF">UCDDA912_g01553</name>
</gene>
<accession>A0A0G2FW44</accession>
<dbReference type="InterPro" id="IPR036291">
    <property type="entry name" value="NAD(P)-bd_dom_sf"/>
</dbReference>
<dbReference type="AlphaFoldDB" id="A0A0G2FW44"/>
<reference evidence="7 8" key="1">
    <citation type="submission" date="2015-05" db="EMBL/GenBank/DDBJ databases">
        <title>Distinctive expansion of gene families associated with plant cell wall degradation and secondary metabolism in the genomes of grapevine trunk pathogens.</title>
        <authorList>
            <person name="Lawrence D.P."/>
            <person name="Travadon R."/>
            <person name="Rolshausen P.E."/>
            <person name="Baumgartner K."/>
        </authorList>
    </citation>
    <scope>NUCLEOTIDE SEQUENCE [LARGE SCALE GENOMIC DNA]</scope>
    <source>
        <strain evidence="7">DA912</strain>
    </source>
</reference>
<keyword evidence="3" id="KW-0175">Coiled coil</keyword>
<dbReference type="Pfam" id="PF00501">
    <property type="entry name" value="AMP-binding"/>
    <property type="match status" value="1"/>
</dbReference>
<feature type="coiled-coil region" evidence="3">
    <location>
        <begin position="658"/>
        <end position="685"/>
    </location>
</feature>
<organism evidence="7 8">
    <name type="scientific">Diaporthe ampelina</name>
    <dbReference type="NCBI Taxonomy" id="1214573"/>
    <lineage>
        <taxon>Eukaryota</taxon>
        <taxon>Fungi</taxon>
        <taxon>Dikarya</taxon>
        <taxon>Ascomycota</taxon>
        <taxon>Pezizomycotina</taxon>
        <taxon>Sordariomycetes</taxon>
        <taxon>Sordariomycetidae</taxon>
        <taxon>Diaporthales</taxon>
        <taxon>Diaporthaceae</taxon>
        <taxon>Diaporthe</taxon>
    </lineage>
</organism>
<dbReference type="Pfam" id="PF00550">
    <property type="entry name" value="PP-binding"/>
    <property type="match status" value="1"/>
</dbReference>
<comment type="caution">
    <text evidence="7">The sequence shown here is derived from an EMBL/GenBank/DDBJ whole genome shotgun (WGS) entry which is preliminary data.</text>
</comment>
<dbReference type="InterPro" id="IPR042099">
    <property type="entry name" value="ANL_N_sf"/>
</dbReference>
<dbReference type="PANTHER" id="PTHR43439:SF2">
    <property type="entry name" value="ENZYME, PUTATIVE (JCVI)-RELATED"/>
    <property type="match status" value="1"/>
</dbReference>
<reference evidence="7 8" key="2">
    <citation type="submission" date="2015-05" db="EMBL/GenBank/DDBJ databases">
        <authorList>
            <person name="Morales-Cruz A."/>
            <person name="Amrine K.C."/>
            <person name="Cantu D."/>
        </authorList>
    </citation>
    <scope>NUCLEOTIDE SEQUENCE [LARGE SCALE GENOMIC DNA]</scope>
    <source>
        <strain evidence="7">DA912</strain>
    </source>
</reference>
<evidence type="ECO:0000259" key="5">
    <source>
        <dbReference type="Pfam" id="PF00550"/>
    </source>
</evidence>
<evidence type="ECO:0000256" key="2">
    <source>
        <dbReference type="ARBA" id="ARBA00022553"/>
    </source>
</evidence>
<feature type="domain" description="AMP-dependent synthetase/ligase" evidence="4">
    <location>
        <begin position="40"/>
        <end position="337"/>
    </location>
</feature>
<feature type="domain" description="Carrier" evidence="5">
    <location>
        <begin position="571"/>
        <end position="640"/>
    </location>
</feature>
<dbReference type="Proteomes" id="UP000034680">
    <property type="component" value="Unassembled WGS sequence"/>
</dbReference>
<dbReference type="STRING" id="1214573.A0A0G2FW44"/>
<dbReference type="PANTHER" id="PTHR43439">
    <property type="entry name" value="PHENYLACETATE-COENZYME A LIGASE"/>
    <property type="match status" value="1"/>
</dbReference>
<dbReference type="SUPFAM" id="SSF56801">
    <property type="entry name" value="Acetyl-CoA synthetase-like"/>
    <property type="match status" value="1"/>
</dbReference>
<dbReference type="InterPro" id="IPR051414">
    <property type="entry name" value="Adenylate-forming_Reductase"/>
</dbReference>
<protein>
    <submittedName>
        <fullName evidence="7">Putative nrps-like enzyme</fullName>
    </submittedName>
</protein>
<dbReference type="EMBL" id="LCUC01000059">
    <property type="protein sequence ID" value="KKY38236.1"/>
    <property type="molecule type" value="Genomic_DNA"/>
</dbReference>
<proteinExistence type="predicted"/>
<dbReference type="InterPro" id="IPR013120">
    <property type="entry name" value="FAR_NAD-bd"/>
</dbReference>
<feature type="domain" description="Thioester reductase (TE)" evidence="6">
    <location>
        <begin position="700"/>
        <end position="946"/>
    </location>
</feature>
<name>A0A0G2FW44_9PEZI</name>
<evidence type="ECO:0000259" key="6">
    <source>
        <dbReference type="Pfam" id="PF07993"/>
    </source>
</evidence>
<dbReference type="Gene3D" id="3.40.50.12780">
    <property type="entry name" value="N-terminal domain of ligase-like"/>
    <property type="match status" value="1"/>
</dbReference>
<evidence type="ECO:0000313" key="8">
    <source>
        <dbReference type="Proteomes" id="UP000034680"/>
    </source>
</evidence>
<dbReference type="Pfam" id="PF07993">
    <property type="entry name" value="NAD_binding_4"/>
    <property type="match status" value="1"/>
</dbReference>
<dbReference type="SUPFAM" id="SSF51735">
    <property type="entry name" value="NAD(P)-binding Rossmann-fold domains"/>
    <property type="match status" value="1"/>
</dbReference>
<dbReference type="OrthoDB" id="429813at2759"/>
<evidence type="ECO:0000259" key="4">
    <source>
        <dbReference type="Pfam" id="PF00501"/>
    </source>
</evidence>
<dbReference type="Pfam" id="PF23562">
    <property type="entry name" value="AMP-binding_C_3"/>
    <property type="match status" value="1"/>
</dbReference>
<keyword evidence="2" id="KW-0597">Phosphoprotein</keyword>
<keyword evidence="1" id="KW-0596">Phosphopantetheine</keyword>
<evidence type="ECO:0000256" key="1">
    <source>
        <dbReference type="ARBA" id="ARBA00022450"/>
    </source>
</evidence>
<keyword evidence="8" id="KW-1185">Reference proteome</keyword>
<sequence length="1069" mass="118423">MSELWWTTEKGLLPNFIKRERLDRTEPFFVVASPEAVVLELSYADVDNAANRAAWFLSKSLAQDEEKFFYMGRMDLRYYIWALGAMKAGKCAVLPSPSNTVTANQMLFKDVGAKTMFFSSEGFDMLEELHAATKDDMRWVEAPKYEDFLSKDRVEDFPFKHTFEEVKNKPFIGLHTSGTTGHPKPIYWTHSAIPIFASQADRSIRPPGSSDELLYEQLWSGTRLFTSFPFYHAGGMIGFLASVVVGARTMIVPAPGTRLTSENVAGILQVTRPDCGMFAPSILENMLKYQPGMDIMAKMRHIAYGGGPMNPVSGSKVAEAVPHLVNFIGSTEASLYHIDASTGNKYWNAFKFIEMGQRMEETEPGLYELVYPRTELIEKTHLIFHSYPELKEYRTKDLFSPVDDNSGWWIYRGRADNWIAMSNGLKFDPKDMEDKIGGHPDITAVMLAGERRFRLCLLIELDESCYPAQPFDSAEAELRWRQEILAKVWPTIDEANHQAPKFGRVPKELVLFTKKDKPFSRSPKGSVQMRLTVSSYQKEIDDLYTRSEQGLLTSGLPPLKSTSAEDLVPFLRELYAQALEHENLSPDDDAFSFGMDSFAVATLSSRLKAALRAFGTPEHKLGQIGIRLMYTAPTPRKMAQSLSKMLSGTNGASGDEGANEAVEMVDKYEAEVKQLVERRAQQNGVTGCSNGDAPGQVVAVTGTTGSLGSYLLATLLARPDVNKVICLNRAADAKERQVKALSSRGLPVLQPAIDAGRVVFMKMDVAAPKLGLSHDEYALLVRETTSIIHNAFPVNFLMTVAQFEPQFVGTLSLLEVALAGKRHPSFLFISSIGASVRRTSPRNPVPETIFDRDEAKDLALEGYGSAKFVCERMTHQFAVSCADAGLSSAAAVLRVGQVSGPLAGGGAWNIWEWLPSIVASSKFLGAAPATIAQRVDWIPVDELARITSDLVDAVERHRADAGVTSVYNVVNPKVTTWEKELLPEVRKLTSEVVPLEEWLDRLDKTKDRSAHILDKNPGAKLADFYKGFLSTEAAMNFATDELVRDSPTAASLGPITQKNMAGWIETWGL</sequence>
<dbReference type="SUPFAM" id="SSF47336">
    <property type="entry name" value="ACP-like"/>
    <property type="match status" value="1"/>
</dbReference>
<dbReference type="InterPro" id="IPR000873">
    <property type="entry name" value="AMP-dep_synth/lig_dom"/>
</dbReference>
<dbReference type="InterPro" id="IPR036736">
    <property type="entry name" value="ACP-like_sf"/>
</dbReference>
<dbReference type="Gene3D" id="1.10.1200.10">
    <property type="entry name" value="ACP-like"/>
    <property type="match status" value="1"/>
</dbReference>